<dbReference type="PANTHER" id="PTHR31107:SF2">
    <property type="entry name" value="CYTOCHROME C OXIDASE ASSEMBLY FACTOR 8"/>
    <property type="match status" value="1"/>
</dbReference>
<evidence type="ECO:0000313" key="9">
    <source>
        <dbReference type="Ensembl" id="ENSFHEP00000027408.1"/>
    </source>
</evidence>
<comment type="similarity">
    <text evidence="2">Belongs to the COA8 family.</text>
</comment>
<reference evidence="9" key="1">
    <citation type="submission" date="2025-08" db="UniProtKB">
        <authorList>
            <consortium name="Ensembl"/>
        </authorList>
    </citation>
    <scope>IDENTIFICATION</scope>
</reference>
<evidence type="ECO:0000256" key="7">
    <source>
        <dbReference type="SAM" id="Coils"/>
    </source>
</evidence>
<accession>A0A3Q2QIQ1</accession>
<dbReference type="GO" id="GO:0097193">
    <property type="term" value="P:intrinsic apoptotic signaling pathway"/>
    <property type="evidence" value="ECO:0007669"/>
    <property type="project" value="InterPro"/>
</dbReference>
<dbReference type="InterPro" id="IPR018796">
    <property type="entry name" value="COA8"/>
</dbReference>
<keyword evidence="7" id="KW-0175">Coiled coil</keyword>
<dbReference type="GO" id="GO:0005743">
    <property type="term" value="C:mitochondrial inner membrane"/>
    <property type="evidence" value="ECO:0007669"/>
    <property type="project" value="UniProtKB-SubCell"/>
</dbReference>
<evidence type="ECO:0000256" key="5">
    <source>
        <dbReference type="ARBA" id="ARBA00023128"/>
    </source>
</evidence>
<feature type="compositionally biased region" description="Polar residues" evidence="8">
    <location>
        <begin position="33"/>
        <end position="45"/>
    </location>
</feature>
<feature type="coiled-coil region" evidence="7">
    <location>
        <begin position="71"/>
        <end position="98"/>
    </location>
</feature>
<dbReference type="Ensembl" id="ENSFHET00000000229.1">
    <property type="protein sequence ID" value="ENSFHEP00000027408.1"/>
    <property type="gene ID" value="ENSFHEG00000010832.1"/>
</dbReference>
<dbReference type="Proteomes" id="UP000265000">
    <property type="component" value="Unplaced"/>
</dbReference>
<reference evidence="9" key="2">
    <citation type="submission" date="2025-09" db="UniProtKB">
        <authorList>
            <consortium name="Ensembl"/>
        </authorList>
    </citation>
    <scope>IDENTIFICATION</scope>
</reference>
<keyword evidence="5" id="KW-0496">Mitochondrion</keyword>
<evidence type="ECO:0000256" key="2">
    <source>
        <dbReference type="ARBA" id="ARBA00005453"/>
    </source>
</evidence>
<protein>
    <submittedName>
        <fullName evidence="9">Cytochrome c oxidase assembly factor 8</fullName>
    </submittedName>
</protein>
<dbReference type="PANTHER" id="PTHR31107">
    <property type="entry name" value="APOPTOGENIC PROTEIN 1, MITOCHONDRIAL"/>
    <property type="match status" value="1"/>
</dbReference>
<comment type="subcellular location">
    <subcellularLocation>
        <location evidence="1">Mitochondrion inner membrane</location>
        <topology evidence="1">Peripheral membrane protein</topology>
        <orientation evidence="1">Matrix side</orientation>
    </subcellularLocation>
</comment>
<keyword evidence="4" id="KW-0809">Transit peptide</keyword>
<organism evidence="9 10">
    <name type="scientific">Fundulus heteroclitus</name>
    <name type="common">Killifish</name>
    <name type="synonym">Mummichog</name>
    <dbReference type="NCBI Taxonomy" id="8078"/>
    <lineage>
        <taxon>Eukaryota</taxon>
        <taxon>Metazoa</taxon>
        <taxon>Chordata</taxon>
        <taxon>Craniata</taxon>
        <taxon>Vertebrata</taxon>
        <taxon>Euteleostomi</taxon>
        <taxon>Actinopterygii</taxon>
        <taxon>Neopterygii</taxon>
        <taxon>Teleostei</taxon>
        <taxon>Neoteleostei</taxon>
        <taxon>Acanthomorphata</taxon>
        <taxon>Ovalentaria</taxon>
        <taxon>Atherinomorphae</taxon>
        <taxon>Cyprinodontiformes</taxon>
        <taxon>Fundulidae</taxon>
        <taxon>Fundulus</taxon>
    </lineage>
</organism>
<name>A0A3Q2QIQ1_FUNHE</name>
<dbReference type="Pfam" id="PF10231">
    <property type="entry name" value="COA8"/>
    <property type="match status" value="1"/>
</dbReference>
<keyword evidence="3" id="KW-0999">Mitochondrion inner membrane</keyword>
<keyword evidence="6" id="KW-0472">Membrane</keyword>
<feature type="region of interest" description="Disordered" evidence="8">
    <location>
        <begin position="24"/>
        <end position="62"/>
    </location>
</feature>
<dbReference type="GeneTree" id="ENSGT00390000008212"/>
<evidence type="ECO:0000256" key="1">
    <source>
        <dbReference type="ARBA" id="ARBA00004443"/>
    </source>
</evidence>
<dbReference type="AlphaFoldDB" id="A0A3Q2QIQ1"/>
<evidence type="ECO:0000256" key="8">
    <source>
        <dbReference type="SAM" id="MobiDB-lite"/>
    </source>
</evidence>
<evidence type="ECO:0000256" key="6">
    <source>
        <dbReference type="ARBA" id="ARBA00023136"/>
    </source>
</evidence>
<dbReference type="OrthoDB" id="6246201at2759"/>
<evidence type="ECO:0000256" key="3">
    <source>
        <dbReference type="ARBA" id="ARBA00022792"/>
    </source>
</evidence>
<sequence>MATKAAAAWRSVSDAALRPHRISAASRRLCSSEPATRQNPPTKASTLRPEPSPTHDWIGPPNPLSNLRPIVYRINEKESDLEKQLRKLRQETEDWNHSFWAKQNVSFSKEKEAFIISQLKAKGLTLRGEDGRRRTLSSEEMAIFYKSFLDRNQMRHADYNKEWYRRNFTITLLMAKVAVNSLWKTVTEKQRQKKNSTPTN</sequence>
<evidence type="ECO:0000313" key="10">
    <source>
        <dbReference type="Proteomes" id="UP000265000"/>
    </source>
</evidence>
<keyword evidence="10" id="KW-1185">Reference proteome</keyword>
<proteinExistence type="inferred from homology"/>
<dbReference type="GeneID" id="105935500"/>
<dbReference type="STRING" id="8078.ENSFHEP00000027408"/>
<evidence type="ECO:0000256" key="4">
    <source>
        <dbReference type="ARBA" id="ARBA00022946"/>
    </source>
</evidence>